<keyword evidence="2" id="KW-1185">Reference proteome</keyword>
<gene>
    <name evidence="1" type="ORF">HMPREF9193_01611</name>
</gene>
<name>A0ABN0NX22_TRELE</name>
<dbReference type="Proteomes" id="UP000016649">
    <property type="component" value="Unassembled WGS sequence"/>
</dbReference>
<proteinExistence type="predicted"/>
<dbReference type="EMBL" id="AWVH01000039">
    <property type="protein sequence ID" value="ERJ91953.1"/>
    <property type="molecule type" value="Genomic_DNA"/>
</dbReference>
<dbReference type="InterPro" id="IPR058397">
    <property type="entry name" value="DUF8084"/>
</dbReference>
<dbReference type="Pfam" id="PF26329">
    <property type="entry name" value="DUF8084"/>
    <property type="match status" value="1"/>
</dbReference>
<reference evidence="1 2" key="1">
    <citation type="submission" date="2013-08" db="EMBL/GenBank/DDBJ databases">
        <authorList>
            <person name="Weinstock G."/>
            <person name="Sodergren E."/>
            <person name="Wylie T."/>
            <person name="Fulton L."/>
            <person name="Fulton R."/>
            <person name="Fronick C."/>
            <person name="O'Laughlin M."/>
            <person name="Godfrey J."/>
            <person name="Miner T."/>
            <person name="Herter B."/>
            <person name="Appelbaum E."/>
            <person name="Cordes M."/>
            <person name="Lek S."/>
            <person name="Wollam A."/>
            <person name="Pepin K.H."/>
            <person name="Palsikar V.B."/>
            <person name="Mitreva M."/>
            <person name="Wilson R.K."/>
        </authorList>
    </citation>
    <scope>NUCLEOTIDE SEQUENCE [LARGE SCALE GENOMIC DNA]</scope>
    <source>
        <strain evidence="1 2">ATCC 700332</strain>
    </source>
</reference>
<dbReference type="RefSeq" id="WP_021687812.1">
    <property type="nucleotide sequence ID" value="NZ_KI260569.1"/>
</dbReference>
<organism evidence="1 2">
    <name type="scientific">Treponema lecithinolyticum ATCC 700332</name>
    <dbReference type="NCBI Taxonomy" id="1321815"/>
    <lineage>
        <taxon>Bacteria</taxon>
        <taxon>Pseudomonadati</taxon>
        <taxon>Spirochaetota</taxon>
        <taxon>Spirochaetia</taxon>
        <taxon>Spirochaetales</taxon>
        <taxon>Treponemataceae</taxon>
        <taxon>Treponema</taxon>
    </lineage>
</organism>
<sequence length="388" mass="44660">MAKTPKKPVLDLALKIALSEEGAAYFIRNKKKLVRFRMVDNSEENGIVLKHFTPASLQELVMLDYVSKIQISLPEFTTLRQDIIDLSKLLVFSMLYKQFSAQVQSQLLATEAVKKHNRAHPGRFFDSKTKVDPYTLRSIVKGHASQMADVRNMILDPLNMEIMRNKKYSPEEKNIYLLMLEKFLSRLSAYNWYLIILFSQNPGFNDMLQAVRTVLREYMEKSTVAEYISLMLLEVASNCENTNMRKEADIMYRGLEESNLTLYDPVVRKKIIAALIKKNGLVFVSWKLGGGASSIGKQGMFQITVYNKDDEFQDVKESIETSKSADLNKKNLIDFYKELPEQNGRTDLGLYYLSYLNDACRQVNIKFDSHVAQFTSSDLTVINMMFNF</sequence>
<evidence type="ECO:0000313" key="2">
    <source>
        <dbReference type="Proteomes" id="UP000016649"/>
    </source>
</evidence>
<evidence type="ECO:0000313" key="1">
    <source>
        <dbReference type="EMBL" id="ERJ91953.1"/>
    </source>
</evidence>
<accession>A0ABN0NX22</accession>
<comment type="caution">
    <text evidence="1">The sequence shown here is derived from an EMBL/GenBank/DDBJ whole genome shotgun (WGS) entry which is preliminary data.</text>
</comment>
<protein>
    <submittedName>
        <fullName evidence="1">Uncharacterized protein</fullName>
    </submittedName>
</protein>